<dbReference type="EMBL" id="CP000471">
    <property type="protein sequence ID" value="ABK46191.1"/>
    <property type="molecule type" value="Genomic_DNA"/>
</dbReference>
<dbReference type="Proteomes" id="UP000002586">
    <property type="component" value="Chromosome"/>
</dbReference>
<organism evidence="2 3">
    <name type="scientific">Magnetococcus marinus (strain ATCC BAA-1437 / JCM 17883 / MC-1)</name>
    <dbReference type="NCBI Taxonomy" id="156889"/>
    <lineage>
        <taxon>Bacteria</taxon>
        <taxon>Pseudomonadati</taxon>
        <taxon>Pseudomonadota</taxon>
        <taxon>Magnetococcia</taxon>
        <taxon>Magnetococcales</taxon>
        <taxon>Magnetococcaceae</taxon>
        <taxon>Magnetococcus</taxon>
    </lineage>
</organism>
<keyword evidence="1" id="KW-0732">Signal</keyword>
<dbReference type="STRING" id="156889.Mmc1_3706"/>
<reference evidence="2 3" key="2">
    <citation type="journal article" date="2012" name="Int. J. Syst. Evol. Microbiol.">
        <title>Magnetococcus marinus gen. nov., sp. nov., a marine, magnetotactic bacterium that represents a novel lineage (Magnetococcaceae fam. nov.; Magnetococcales ord. nov.) at the base of the Alphaproteobacteria.</title>
        <authorList>
            <person name="Bazylinski D.A."/>
            <person name="Williams T.J."/>
            <person name="Lefevre C.T."/>
            <person name="Berg R.J."/>
            <person name="Zhang C.L."/>
            <person name="Bowser S.S."/>
            <person name="Dean A.J."/>
            <person name="Beveridge T.J."/>
        </authorList>
    </citation>
    <scope>NUCLEOTIDE SEQUENCE [LARGE SCALE GENOMIC DNA]</scope>
    <source>
        <strain evidence="3">ATCC BAA-1437 / JCM 17883 / MC-1</strain>
    </source>
</reference>
<dbReference type="RefSeq" id="WP_011715244.1">
    <property type="nucleotide sequence ID" value="NC_008576.1"/>
</dbReference>
<feature type="chain" id="PRO_5002627159" description="Sulfur globule protein CV3" evidence="1">
    <location>
        <begin position="28"/>
        <end position="109"/>
    </location>
</feature>
<dbReference type="AlphaFoldDB" id="A0LDZ8"/>
<accession>A0LDZ8</accession>
<feature type="signal peptide" evidence="1">
    <location>
        <begin position="1"/>
        <end position="27"/>
    </location>
</feature>
<keyword evidence="3" id="KW-1185">Reference proteome</keyword>
<protein>
    <recommendedName>
        <fullName evidence="4">Sulfur globule protein CV3</fullName>
    </recommendedName>
</protein>
<evidence type="ECO:0000313" key="3">
    <source>
        <dbReference type="Proteomes" id="UP000002586"/>
    </source>
</evidence>
<dbReference type="KEGG" id="mgm:Mmc1_3706"/>
<evidence type="ECO:0000256" key="1">
    <source>
        <dbReference type="SAM" id="SignalP"/>
    </source>
</evidence>
<name>A0LDZ8_MAGMM</name>
<reference evidence="3" key="1">
    <citation type="journal article" date="2009" name="Appl. Environ. Microbiol.">
        <title>Complete genome sequence of the chemolithoautotrophic marine magnetotactic coccus strain MC-1.</title>
        <authorList>
            <person name="Schubbe S."/>
            <person name="Williams T.J."/>
            <person name="Xie G."/>
            <person name="Kiss H.E."/>
            <person name="Brettin T.S."/>
            <person name="Martinez D."/>
            <person name="Ross C.A."/>
            <person name="Schuler D."/>
            <person name="Cox B.L."/>
            <person name="Nealson K.H."/>
            <person name="Bazylinski D.A."/>
        </authorList>
    </citation>
    <scope>NUCLEOTIDE SEQUENCE [LARGE SCALE GENOMIC DNA]</scope>
    <source>
        <strain evidence="3">ATCC BAA-1437 / JCM 17883 / MC-1</strain>
    </source>
</reference>
<evidence type="ECO:0008006" key="4">
    <source>
        <dbReference type="Google" id="ProtNLM"/>
    </source>
</evidence>
<evidence type="ECO:0000313" key="2">
    <source>
        <dbReference type="EMBL" id="ABK46191.1"/>
    </source>
</evidence>
<proteinExistence type="predicted"/>
<dbReference type="HOGENOM" id="CLU_2180651_0_0_5"/>
<gene>
    <name evidence="2" type="ordered locus">Mmc1_3706</name>
</gene>
<sequence length="109" mass="11817" precursor="true">MKRALAILGMAVLLGSGLLLTPKDANAWSWWPGDWFDGPGWGGYPGYGWPGYGYYPGYAYPAYGYGYPGYYPGYAYPAYGYGWPGYYPGYAYPAYGDSGSTAATSNSTK</sequence>